<comment type="similarity">
    <text evidence="3">Belongs to the FumD family.</text>
</comment>
<dbReference type="AlphaFoldDB" id="A0A9J9GK58"/>
<name>A0A9J9GK58_ENT38</name>
<dbReference type="InterPro" id="IPR024493">
    <property type="entry name" value="FumD"/>
</dbReference>
<keyword evidence="8" id="KW-0614">Plasmid</keyword>
<reference evidence="9" key="1">
    <citation type="journal article" date="2010" name="PLoS Genet.">
        <title>Genome sequence of the plant growth promoting endophytic bacterium Enterobacter sp. 638.</title>
        <authorList>
            <person name="Taghavi S."/>
            <person name="van der Lelie D."/>
            <person name="Hoffman A."/>
            <person name="Zhang Y.B."/>
            <person name="Walla M.D."/>
            <person name="Vangronsveld J."/>
            <person name="Newman L."/>
            <person name="Monchy S."/>
        </authorList>
    </citation>
    <scope>NUCLEOTIDE SEQUENCE [LARGE SCALE GENOMIC DNA]</scope>
    <source>
        <strain evidence="9">638</strain>
    </source>
</reference>
<evidence type="ECO:0000313" key="9">
    <source>
        <dbReference type="Proteomes" id="UP000000230"/>
    </source>
</evidence>
<feature type="region of interest" description="Disordered" evidence="7">
    <location>
        <begin position="1"/>
        <end position="20"/>
    </location>
</feature>
<protein>
    <recommendedName>
        <fullName evidence="5">Fumarase D</fullName>
        <ecNumber evidence="4">4.2.1.2</ecNumber>
    </recommendedName>
</protein>
<evidence type="ECO:0000256" key="4">
    <source>
        <dbReference type="ARBA" id="ARBA00012921"/>
    </source>
</evidence>
<evidence type="ECO:0000256" key="6">
    <source>
        <dbReference type="ARBA" id="ARBA00023239"/>
    </source>
</evidence>
<proteinExistence type="inferred from homology"/>
<dbReference type="Proteomes" id="UP000000230">
    <property type="component" value="Plasmid pENTE01"/>
</dbReference>
<keyword evidence="9" id="KW-1185">Reference proteome</keyword>
<evidence type="ECO:0000256" key="1">
    <source>
        <dbReference type="ARBA" id="ARBA00000929"/>
    </source>
</evidence>
<dbReference type="OrthoDB" id="6505688at2"/>
<dbReference type="KEGG" id="ent:Ent638_4271"/>
<keyword evidence="6" id="KW-0456">Lyase</keyword>
<evidence type="ECO:0000256" key="2">
    <source>
        <dbReference type="ARBA" id="ARBA00003131"/>
    </source>
</evidence>
<dbReference type="EMBL" id="CP000654">
    <property type="protein sequence ID" value="ABP62876.1"/>
    <property type="molecule type" value="Genomic_DNA"/>
</dbReference>
<dbReference type="GO" id="GO:0004333">
    <property type="term" value="F:fumarate hydratase activity"/>
    <property type="evidence" value="ECO:0007669"/>
    <property type="project" value="UniProtKB-EC"/>
</dbReference>
<geneLocation type="plasmid" evidence="8 9">
    <name>pENTE01</name>
</geneLocation>
<comment type="catalytic activity">
    <reaction evidence="1">
        <text>(S)-malate = fumarate + H2O</text>
        <dbReference type="Rhea" id="RHEA:12460"/>
        <dbReference type="ChEBI" id="CHEBI:15377"/>
        <dbReference type="ChEBI" id="CHEBI:15589"/>
        <dbReference type="ChEBI" id="CHEBI:29806"/>
        <dbReference type="EC" id="4.2.1.2"/>
    </reaction>
</comment>
<feature type="compositionally biased region" description="Basic residues" evidence="7">
    <location>
        <begin position="1"/>
        <end position="10"/>
    </location>
</feature>
<dbReference type="EC" id="4.2.1.2" evidence="4"/>
<accession>A0A9J9GK58</accession>
<evidence type="ECO:0000256" key="7">
    <source>
        <dbReference type="SAM" id="MobiDB-lite"/>
    </source>
</evidence>
<gene>
    <name evidence="8" type="ordered locus">Ent638_4271</name>
</gene>
<comment type="function">
    <text evidence="2">In vitro catalyzes the addition of water to fumarate, forming malate. Cannot catalyze the reverse reaction. Cannot use the cis-isomer maleate as substrate.</text>
</comment>
<evidence type="ECO:0000256" key="3">
    <source>
        <dbReference type="ARBA" id="ARBA00010181"/>
    </source>
</evidence>
<sequence length="93" mass="10583">MLNPGKKHTARFSLMSDNETEDDTDDMIYDEACRIIGQCCLMLASNGSETNRAQLTYQLKRLHWKVMEQTDFSHTGILLAIELLSPPEEGVKH</sequence>
<evidence type="ECO:0000313" key="8">
    <source>
        <dbReference type="EMBL" id="ABP62876.1"/>
    </source>
</evidence>
<evidence type="ECO:0000256" key="5">
    <source>
        <dbReference type="ARBA" id="ARBA00015109"/>
    </source>
</evidence>
<dbReference type="Pfam" id="PF10965">
    <property type="entry name" value="DUF2767"/>
    <property type="match status" value="1"/>
</dbReference>
<organism evidence="8 9">
    <name type="scientific">Enterobacter sp. (strain 638)</name>
    <dbReference type="NCBI Taxonomy" id="399742"/>
    <lineage>
        <taxon>Bacteria</taxon>
        <taxon>Pseudomonadati</taxon>
        <taxon>Pseudomonadota</taxon>
        <taxon>Gammaproteobacteria</taxon>
        <taxon>Enterobacterales</taxon>
        <taxon>Enterobacteriaceae</taxon>
        <taxon>Enterobacter</taxon>
    </lineage>
</organism>